<dbReference type="EMBL" id="BAABNP010000015">
    <property type="protein sequence ID" value="GAA5341969.1"/>
    <property type="molecule type" value="Genomic_DNA"/>
</dbReference>
<dbReference type="Gene3D" id="1.10.3290.10">
    <property type="entry name" value="Fido-like domain"/>
    <property type="match status" value="1"/>
</dbReference>
<dbReference type="PROSITE" id="PS51459">
    <property type="entry name" value="FIDO"/>
    <property type="match status" value="1"/>
</dbReference>
<dbReference type="PANTHER" id="PTHR13504">
    <property type="entry name" value="FIDO DOMAIN-CONTAINING PROTEIN DDB_G0283145"/>
    <property type="match status" value="1"/>
</dbReference>
<dbReference type="Pfam" id="PF02661">
    <property type="entry name" value="Fic"/>
    <property type="match status" value="1"/>
</dbReference>
<dbReference type="Gene3D" id="1.10.10.10">
    <property type="entry name" value="Winged helix-like DNA-binding domain superfamily/Winged helix DNA-binding domain"/>
    <property type="match status" value="1"/>
</dbReference>
<evidence type="ECO:0000259" key="1">
    <source>
        <dbReference type="PROSITE" id="PS51459"/>
    </source>
</evidence>
<dbReference type="InterPro" id="IPR036390">
    <property type="entry name" value="WH_DNA-bd_sf"/>
</dbReference>
<feature type="domain" description="Fido" evidence="1">
    <location>
        <begin position="33"/>
        <end position="163"/>
    </location>
</feature>
<accession>A0ABP9U4A2</accession>
<sequence length="271" mass="31275">MRYRSALYLGVGELRFRPISAAMAARICSGVNGHETTVRELPSTFIGDPATRTVRYTPPSGREVITEKLVEWESYIHGQQALDPLVVMAVAHYQFEAIHPFPDGNGRAGRILNILMLIDAGLLKKPVLYLSRYIIENKNEYYRLLLNVTKDSDWQSWLLFMLKGVRSTAELTLNLIDDIQQLQMEFRTEIRENSVVRSDTDLLDLLFERPYLRTADVVDRCNVSRPTASKWLNDLVERNQLRTVKAGRERLFINWRLLQLPSRPPSERLSD</sequence>
<dbReference type="InterPro" id="IPR040198">
    <property type="entry name" value="Fido_containing"/>
</dbReference>
<evidence type="ECO:0000313" key="3">
    <source>
        <dbReference type="Proteomes" id="UP001498935"/>
    </source>
</evidence>
<dbReference type="Pfam" id="PF21248">
    <property type="entry name" value="SoFic-like_C"/>
    <property type="match status" value="1"/>
</dbReference>
<comment type="caution">
    <text evidence="2">The sequence shown here is derived from an EMBL/GenBank/DDBJ whole genome shotgun (WGS) entry which is preliminary data.</text>
</comment>
<dbReference type="InterPro" id="IPR048770">
    <property type="entry name" value="SoFic-like_C"/>
</dbReference>
<gene>
    <name evidence="2" type="ORF">KACC15558_30100</name>
</gene>
<dbReference type="InterPro" id="IPR003812">
    <property type="entry name" value="Fido"/>
</dbReference>
<proteinExistence type="predicted"/>
<dbReference type="PANTHER" id="PTHR13504:SF35">
    <property type="entry name" value="PROTEIN ADENYLYLTRANSFERASE SOFIC"/>
    <property type="match status" value="1"/>
</dbReference>
<organism evidence="2 3">
    <name type="scientific">Brevibacterium ammoniilyticum</name>
    <dbReference type="NCBI Taxonomy" id="1046555"/>
    <lineage>
        <taxon>Bacteria</taxon>
        <taxon>Bacillati</taxon>
        <taxon>Actinomycetota</taxon>
        <taxon>Actinomycetes</taxon>
        <taxon>Micrococcales</taxon>
        <taxon>Brevibacteriaceae</taxon>
        <taxon>Brevibacterium</taxon>
    </lineage>
</organism>
<keyword evidence="3" id="KW-1185">Reference proteome</keyword>
<dbReference type="InterPro" id="IPR036597">
    <property type="entry name" value="Fido-like_dom_sf"/>
</dbReference>
<dbReference type="SUPFAM" id="SSF46785">
    <property type="entry name" value="Winged helix' DNA-binding domain"/>
    <property type="match status" value="1"/>
</dbReference>
<protein>
    <recommendedName>
        <fullName evidence="1">Fido domain-containing protein</fullName>
    </recommendedName>
</protein>
<reference evidence="2 3" key="1">
    <citation type="submission" date="2024-02" db="EMBL/GenBank/DDBJ databases">
        <title>Characterization of antibiotic resistant novel bacterial strains and their environmental applications.</title>
        <authorList>
            <person name="Manzoor S."/>
            <person name="Abbas S."/>
            <person name="Arshad M."/>
            <person name="Li W.J."/>
            <person name="Ahmed I."/>
        </authorList>
    </citation>
    <scope>NUCLEOTIDE SEQUENCE [LARGE SCALE GENOMIC DNA]</scope>
    <source>
        <strain evidence="2 3">KACC 15558</strain>
    </source>
</reference>
<name>A0ABP9U4A2_9MICO</name>
<dbReference type="SUPFAM" id="SSF140931">
    <property type="entry name" value="Fic-like"/>
    <property type="match status" value="1"/>
</dbReference>
<evidence type="ECO:0000313" key="2">
    <source>
        <dbReference type="EMBL" id="GAA5341969.1"/>
    </source>
</evidence>
<dbReference type="Proteomes" id="UP001498935">
    <property type="component" value="Unassembled WGS sequence"/>
</dbReference>
<dbReference type="InterPro" id="IPR036388">
    <property type="entry name" value="WH-like_DNA-bd_sf"/>
</dbReference>